<dbReference type="InterPro" id="IPR001841">
    <property type="entry name" value="Znf_RING"/>
</dbReference>
<dbReference type="Gene3D" id="3.30.40.10">
    <property type="entry name" value="Zinc/RING finger domain, C3HC4 (zinc finger)"/>
    <property type="match status" value="1"/>
</dbReference>
<comment type="caution">
    <text evidence="5">The sequence shown here is derived from an EMBL/GenBank/DDBJ whole genome shotgun (WGS) entry which is preliminary data.</text>
</comment>
<keyword evidence="1" id="KW-0479">Metal-binding</keyword>
<dbReference type="EMBL" id="CAJNIZ010042950">
    <property type="protein sequence ID" value="CAE7644332.1"/>
    <property type="molecule type" value="Genomic_DNA"/>
</dbReference>
<name>A0A812VMR3_SYMPI</name>
<dbReference type="SMART" id="SM00184">
    <property type="entry name" value="RING"/>
    <property type="match status" value="1"/>
</dbReference>
<evidence type="ECO:0000313" key="5">
    <source>
        <dbReference type="EMBL" id="CAE7644332.1"/>
    </source>
</evidence>
<evidence type="ECO:0000256" key="2">
    <source>
        <dbReference type="SAM" id="MobiDB-lite"/>
    </source>
</evidence>
<reference evidence="5" key="1">
    <citation type="submission" date="2021-02" db="EMBL/GenBank/DDBJ databases">
        <authorList>
            <person name="Dougan E. K."/>
            <person name="Rhodes N."/>
            <person name="Thang M."/>
            <person name="Chan C."/>
        </authorList>
    </citation>
    <scope>NUCLEOTIDE SEQUENCE</scope>
</reference>
<evidence type="ECO:0000313" key="6">
    <source>
        <dbReference type="Proteomes" id="UP000649617"/>
    </source>
</evidence>
<dbReference type="PROSITE" id="PS50089">
    <property type="entry name" value="ZF_RING_2"/>
    <property type="match status" value="1"/>
</dbReference>
<keyword evidence="1" id="KW-0862">Zinc</keyword>
<dbReference type="GO" id="GO:0008270">
    <property type="term" value="F:zinc ion binding"/>
    <property type="evidence" value="ECO:0007669"/>
    <property type="project" value="UniProtKB-KW"/>
</dbReference>
<keyword evidence="1" id="KW-0863">Zinc-finger</keyword>
<keyword evidence="3" id="KW-0812">Transmembrane</keyword>
<dbReference type="SUPFAM" id="SSF57850">
    <property type="entry name" value="RING/U-box"/>
    <property type="match status" value="1"/>
</dbReference>
<dbReference type="Proteomes" id="UP000649617">
    <property type="component" value="Unassembled WGS sequence"/>
</dbReference>
<evidence type="ECO:0000259" key="4">
    <source>
        <dbReference type="PROSITE" id="PS50089"/>
    </source>
</evidence>
<proteinExistence type="predicted"/>
<dbReference type="AlphaFoldDB" id="A0A812VMR3"/>
<organism evidence="5 6">
    <name type="scientific">Symbiodinium pilosum</name>
    <name type="common">Dinoflagellate</name>
    <dbReference type="NCBI Taxonomy" id="2952"/>
    <lineage>
        <taxon>Eukaryota</taxon>
        <taxon>Sar</taxon>
        <taxon>Alveolata</taxon>
        <taxon>Dinophyceae</taxon>
        <taxon>Suessiales</taxon>
        <taxon>Symbiodiniaceae</taxon>
        <taxon>Symbiodinium</taxon>
    </lineage>
</organism>
<protein>
    <submittedName>
        <fullName evidence="5">RngB protein</fullName>
    </submittedName>
</protein>
<feature type="domain" description="RING-type" evidence="4">
    <location>
        <begin position="243"/>
        <end position="283"/>
    </location>
</feature>
<dbReference type="GO" id="GO:0016567">
    <property type="term" value="P:protein ubiquitination"/>
    <property type="evidence" value="ECO:0007669"/>
    <property type="project" value="TreeGrafter"/>
</dbReference>
<feature type="transmembrane region" description="Helical" evidence="3">
    <location>
        <begin position="327"/>
        <end position="345"/>
    </location>
</feature>
<sequence length="826" mass="88337">MTAETTMFQYAWTDAAASSGWWSRRYTASALVKQLGQVSQDWGIKLYIACGDDDFLCECSTVTEAGRWLRETFAGEIKAEDRQQAESSSGFSNFLFSTCRPSVSPDDEWVLVGPEPSASSSDPQPQAQDPGAADHVEGSNDKMTDLGDCLEAVDSVKAQYMHGDLYSPLAVHNPMRWSYLKSVEEVAEELDQQPRKRKLLLRVVSSKQRLHKMFQSAAGAAAWIRKRLVRSKDAAELDEERLCIICLTQPRNVLLMPCRHAVLCEECLGILMERRPSQCPVCRKLIQNHARGHFLEDYVELVQAAEARMELSQQQAYEGMYNHVRPLMVTGALLASGAAACFVVAPPLAPALLTGAALIGYVPWFATTVAHFESQDMEVSALQNRIFTREDLSSPLALVTKSAVLLIAVPVAGVVFFLPYGLYAGVLRPMTRWTLQGLVRAACLAHVYLLRPAAGLAARAWELLSGIGSTCADGFMAALKSFYDMVLCPIGSGLKWLANRVADAASWTFNSLMVPAWEALSSSAAFGYEHVLLPSAKVCWRALQAAAQASYTYVLAPAGRGLVVAAEKLGGVLSFLAEGLYAWVVVPFGHAAWTGLKAVCHGLGAAAHGTYEHILVPAGSAVAFALKALGRCLVVSAEALYGYVVQPLASNIYTYAVVPVGLAVRATAGAVWYGAGAAAQALAQLAQVSYSYVLLPTGHAIQAVFGAIWYAAGATADVAVKLAQAGYANVILPMLNAGIKLGEASYTFVVAPCGRAIASAAHATGQVVMAVVQVSGNAIYVYVVCPASQASQSALVAGRQAVQQCHATAVSTGQTVRITIQGLVRR</sequence>
<keyword evidence="3" id="KW-1133">Transmembrane helix</keyword>
<feature type="compositionally biased region" description="Low complexity" evidence="2">
    <location>
        <begin position="116"/>
        <end position="131"/>
    </location>
</feature>
<feature type="region of interest" description="Disordered" evidence="2">
    <location>
        <begin position="107"/>
        <end position="141"/>
    </location>
</feature>
<dbReference type="GO" id="GO:0061630">
    <property type="term" value="F:ubiquitin protein ligase activity"/>
    <property type="evidence" value="ECO:0007669"/>
    <property type="project" value="UniProtKB-EC"/>
</dbReference>
<feature type="transmembrane region" description="Helical" evidence="3">
    <location>
        <begin position="403"/>
        <end position="423"/>
    </location>
</feature>
<keyword evidence="3" id="KW-0472">Membrane</keyword>
<gene>
    <name evidence="5" type="primary">rngB</name>
    <name evidence="5" type="ORF">SPIL2461_LOCUS17104</name>
</gene>
<evidence type="ECO:0000256" key="3">
    <source>
        <dbReference type="SAM" id="Phobius"/>
    </source>
</evidence>
<evidence type="ECO:0000256" key="1">
    <source>
        <dbReference type="PROSITE-ProRule" id="PRU00175"/>
    </source>
</evidence>
<dbReference type="InterPro" id="IPR013083">
    <property type="entry name" value="Znf_RING/FYVE/PHD"/>
</dbReference>
<dbReference type="PANTHER" id="PTHR22996:SF0">
    <property type="entry name" value="RE60872P-RELATED"/>
    <property type="match status" value="1"/>
</dbReference>
<keyword evidence="6" id="KW-1185">Reference proteome</keyword>
<accession>A0A812VMR3</accession>
<dbReference type="PANTHER" id="PTHR22996">
    <property type="entry name" value="MAHOGUNIN"/>
    <property type="match status" value="1"/>
</dbReference>
<dbReference type="Pfam" id="PF13920">
    <property type="entry name" value="zf-C3HC4_3"/>
    <property type="match status" value="1"/>
</dbReference>
<feature type="compositionally biased region" description="Basic and acidic residues" evidence="2">
    <location>
        <begin position="132"/>
        <end position="141"/>
    </location>
</feature>
<dbReference type="InterPro" id="IPR045194">
    <property type="entry name" value="MGRN1/RNF157-like"/>
</dbReference>
<dbReference type="OrthoDB" id="10261999at2759"/>